<feature type="region of interest" description="Disordered" evidence="1">
    <location>
        <begin position="109"/>
        <end position="131"/>
    </location>
</feature>
<dbReference type="Pfam" id="PF04134">
    <property type="entry name" value="DCC1-like"/>
    <property type="match status" value="1"/>
</dbReference>
<dbReference type="InterPro" id="IPR007263">
    <property type="entry name" value="DCC1-like"/>
</dbReference>
<evidence type="ECO:0000256" key="1">
    <source>
        <dbReference type="SAM" id="MobiDB-lite"/>
    </source>
</evidence>
<accession>A0A7S2QUK7</accession>
<dbReference type="AlphaFoldDB" id="A0A7S2QUK7"/>
<sequence length="131" mass="15341">MKEFDIEPNALQDRICAVSGNKLFWGADAVIEICQWCVWPYPLASLGLLVPYPMRDALYRTVAAERYKWFGTQPLDQNFAKYLCPYYYMNKKAFDEKEKKRALEAALKAEKQRKEDASKSKKDQESRKKTD</sequence>
<protein>
    <submittedName>
        <fullName evidence="2">Uncharacterized protein</fullName>
    </submittedName>
</protein>
<organism evidence="2">
    <name type="scientific">Norrisiella sphaerica</name>
    <dbReference type="NCBI Taxonomy" id="552664"/>
    <lineage>
        <taxon>Eukaryota</taxon>
        <taxon>Sar</taxon>
        <taxon>Rhizaria</taxon>
        <taxon>Cercozoa</taxon>
        <taxon>Chlorarachniophyceae</taxon>
        <taxon>Norrisiella</taxon>
    </lineage>
</organism>
<dbReference type="GO" id="GO:0015035">
    <property type="term" value="F:protein-disulfide reductase activity"/>
    <property type="evidence" value="ECO:0007669"/>
    <property type="project" value="InterPro"/>
</dbReference>
<evidence type="ECO:0000313" key="2">
    <source>
        <dbReference type="EMBL" id="CAD9651570.1"/>
    </source>
</evidence>
<name>A0A7S2QUK7_9EUKA</name>
<dbReference type="EMBL" id="HBHC01001959">
    <property type="protein sequence ID" value="CAD9651570.1"/>
    <property type="molecule type" value="Transcribed_RNA"/>
</dbReference>
<reference evidence="2" key="1">
    <citation type="submission" date="2021-01" db="EMBL/GenBank/DDBJ databases">
        <authorList>
            <person name="Corre E."/>
            <person name="Pelletier E."/>
            <person name="Niang G."/>
            <person name="Scheremetjew M."/>
            <person name="Finn R."/>
            <person name="Kale V."/>
            <person name="Holt S."/>
            <person name="Cochrane G."/>
            <person name="Meng A."/>
            <person name="Brown T."/>
            <person name="Cohen L."/>
        </authorList>
    </citation>
    <scope>NUCLEOTIDE SEQUENCE</scope>
    <source>
        <strain evidence="2">BC52</strain>
    </source>
</reference>
<gene>
    <name evidence="2" type="ORF">NSPH01132_LOCUS1179</name>
</gene>
<proteinExistence type="predicted"/>